<gene>
    <name evidence="2" type="ORF">ACFQRI_14240</name>
</gene>
<dbReference type="Pfam" id="PF04149">
    <property type="entry name" value="DUF397"/>
    <property type="match status" value="1"/>
</dbReference>
<protein>
    <submittedName>
        <fullName evidence="2">DUF397 domain-containing protein</fullName>
    </submittedName>
</protein>
<comment type="caution">
    <text evidence="2">The sequence shown here is derived from an EMBL/GenBank/DDBJ whole genome shotgun (WGS) entry which is preliminary data.</text>
</comment>
<name>A0ABW2LM43_9PSEU</name>
<reference evidence="3" key="1">
    <citation type="journal article" date="2019" name="Int. J. Syst. Evol. Microbiol.">
        <title>The Global Catalogue of Microorganisms (GCM) 10K type strain sequencing project: providing services to taxonomists for standard genome sequencing and annotation.</title>
        <authorList>
            <consortium name="The Broad Institute Genomics Platform"/>
            <consortium name="The Broad Institute Genome Sequencing Center for Infectious Disease"/>
            <person name="Wu L."/>
            <person name="Ma J."/>
        </authorList>
    </citation>
    <scope>NUCLEOTIDE SEQUENCE [LARGE SCALE GENOMIC DNA]</scope>
    <source>
        <strain evidence="3">WLHS5</strain>
    </source>
</reference>
<proteinExistence type="predicted"/>
<evidence type="ECO:0000259" key="1">
    <source>
        <dbReference type="Pfam" id="PF04149"/>
    </source>
</evidence>
<accession>A0ABW2LM43</accession>
<dbReference type="EMBL" id="JBHTCJ010000006">
    <property type="protein sequence ID" value="MFC7342560.1"/>
    <property type="molecule type" value="Genomic_DNA"/>
</dbReference>
<feature type="domain" description="DUF397" evidence="1">
    <location>
        <begin position="10"/>
        <end position="62"/>
    </location>
</feature>
<dbReference type="Proteomes" id="UP001596504">
    <property type="component" value="Unassembled WGS sequence"/>
</dbReference>
<organism evidence="2 3">
    <name type="scientific">Saccharopolyspora griseoalba</name>
    <dbReference type="NCBI Taxonomy" id="1431848"/>
    <lineage>
        <taxon>Bacteria</taxon>
        <taxon>Bacillati</taxon>
        <taxon>Actinomycetota</taxon>
        <taxon>Actinomycetes</taxon>
        <taxon>Pseudonocardiales</taxon>
        <taxon>Pseudonocardiaceae</taxon>
        <taxon>Saccharopolyspora</taxon>
    </lineage>
</organism>
<sequence length="63" mass="7037">MRELAELADARWITSSYSSSGVNCVEVAVTPRAVGVRDSKNRAAGTLTFHTRTWSNFLDHLKR</sequence>
<evidence type="ECO:0000313" key="3">
    <source>
        <dbReference type="Proteomes" id="UP001596504"/>
    </source>
</evidence>
<evidence type="ECO:0000313" key="2">
    <source>
        <dbReference type="EMBL" id="MFC7342560.1"/>
    </source>
</evidence>
<dbReference type="RefSeq" id="WP_380668557.1">
    <property type="nucleotide sequence ID" value="NZ_JBHTCJ010000006.1"/>
</dbReference>
<keyword evidence="3" id="KW-1185">Reference proteome</keyword>
<dbReference type="InterPro" id="IPR007278">
    <property type="entry name" value="DUF397"/>
</dbReference>